<evidence type="ECO:0000313" key="1">
    <source>
        <dbReference type="EMBL" id="MBD1547775.1"/>
    </source>
</evidence>
<organism evidence="1 2">
    <name type="scientific">Roseibium aggregatum</name>
    <dbReference type="NCBI Taxonomy" id="187304"/>
    <lineage>
        <taxon>Bacteria</taxon>
        <taxon>Pseudomonadati</taxon>
        <taxon>Pseudomonadota</taxon>
        <taxon>Alphaproteobacteria</taxon>
        <taxon>Hyphomicrobiales</taxon>
        <taxon>Stappiaceae</taxon>
        <taxon>Roseibium</taxon>
    </lineage>
</organism>
<reference evidence="1" key="1">
    <citation type="submission" date="2020-05" db="EMBL/GenBank/DDBJ databases">
        <title>Identification of trans-AT polyketide cluster in two marine bacteria, producers of a novel glutaramide-containing polyketide sesbanimide D and analogs.</title>
        <authorList>
            <person name="Kacar D."/>
            <person name="Rodriguez P."/>
            <person name="Canedo L."/>
            <person name="Gonzalez E."/>
            <person name="Galan B."/>
            <person name="De La Calle F."/>
            <person name="Garcia J.L."/>
        </authorList>
    </citation>
    <scope>NUCLEOTIDE SEQUENCE</scope>
    <source>
        <strain evidence="1">PHM038</strain>
    </source>
</reference>
<dbReference type="EMBL" id="JABFCZ010000017">
    <property type="protein sequence ID" value="MBD1547775.1"/>
    <property type="molecule type" value="Genomic_DNA"/>
</dbReference>
<sequence>MFLLLMSCLTAEAQDGRPADRFDLQLNRLSPSGQGCLMTFVVRNGLPARLEKSAFEMVIFNGEGLVERMTVFDFGALPAGKTVVRQFEMQNMACEGIGRILVNGAKACTGEGIAPDTCIDALTAESRAEVPFGS</sequence>
<proteinExistence type="predicted"/>
<accession>A0A926P1N7</accession>
<dbReference type="Proteomes" id="UP000598467">
    <property type="component" value="Unassembled WGS sequence"/>
</dbReference>
<dbReference type="RefSeq" id="WP_190292531.1">
    <property type="nucleotide sequence ID" value="NZ_JABFCZ010000017.1"/>
</dbReference>
<comment type="caution">
    <text evidence="1">The sequence shown here is derived from an EMBL/GenBank/DDBJ whole genome shotgun (WGS) entry which is preliminary data.</text>
</comment>
<name>A0A926P1N7_9HYPH</name>
<protein>
    <recommendedName>
        <fullName evidence="3">Tat pathway signal sequence domain protein</fullName>
    </recommendedName>
</protein>
<gene>
    <name evidence="1" type="ORF">HK439_16025</name>
</gene>
<evidence type="ECO:0008006" key="3">
    <source>
        <dbReference type="Google" id="ProtNLM"/>
    </source>
</evidence>
<evidence type="ECO:0000313" key="2">
    <source>
        <dbReference type="Proteomes" id="UP000598467"/>
    </source>
</evidence>
<dbReference type="AlphaFoldDB" id="A0A926P1N7"/>